<reference evidence="1" key="1">
    <citation type="submission" date="2014-12" db="EMBL/GenBank/DDBJ databases">
        <title>Insight into the proteome of Arion vulgaris.</title>
        <authorList>
            <person name="Aradska J."/>
            <person name="Bulat T."/>
            <person name="Smidak R."/>
            <person name="Sarate P."/>
            <person name="Gangsoo J."/>
            <person name="Sialana F."/>
            <person name="Bilban M."/>
            <person name="Lubec G."/>
        </authorList>
    </citation>
    <scope>NUCLEOTIDE SEQUENCE</scope>
    <source>
        <tissue evidence="1">Skin</tissue>
    </source>
</reference>
<organism evidence="1">
    <name type="scientific">Arion vulgaris</name>
    <dbReference type="NCBI Taxonomy" id="1028688"/>
    <lineage>
        <taxon>Eukaryota</taxon>
        <taxon>Metazoa</taxon>
        <taxon>Spiralia</taxon>
        <taxon>Lophotrochozoa</taxon>
        <taxon>Mollusca</taxon>
        <taxon>Gastropoda</taxon>
        <taxon>Heterobranchia</taxon>
        <taxon>Euthyneura</taxon>
        <taxon>Panpulmonata</taxon>
        <taxon>Eupulmonata</taxon>
        <taxon>Stylommatophora</taxon>
        <taxon>Helicina</taxon>
        <taxon>Arionoidea</taxon>
        <taxon>Arionidae</taxon>
        <taxon>Arion</taxon>
    </lineage>
</organism>
<feature type="non-terminal residue" evidence="1">
    <location>
        <position position="1"/>
    </location>
</feature>
<dbReference type="AlphaFoldDB" id="A0A0B7BWS3"/>
<accession>A0A0B7BWS3</accession>
<sequence length="84" mass="9545">ATYTGLFLRLKDKKTSIPDKLKLAKFAWVTDAVHIPNKQQQILDFVCGLLVNRKKHNIASEDVVSVWETLNRFLYLAGTTSVVK</sequence>
<evidence type="ECO:0000313" key="1">
    <source>
        <dbReference type="EMBL" id="CEK97659.1"/>
    </source>
</evidence>
<proteinExistence type="predicted"/>
<name>A0A0B7BWS3_9EUPU</name>
<protein>
    <submittedName>
        <fullName evidence="1">Uncharacterized protein</fullName>
    </submittedName>
</protein>
<dbReference type="EMBL" id="HACG01050794">
    <property type="protein sequence ID" value="CEK97659.1"/>
    <property type="molecule type" value="Transcribed_RNA"/>
</dbReference>
<gene>
    <name evidence="1" type="primary">ORF216511</name>
</gene>
<feature type="non-terminal residue" evidence="1">
    <location>
        <position position="84"/>
    </location>
</feature>